<organism evidence="2 3">
    <name type="scientific">Corynebacterium anserum</name>
    <dbReference type="NCBI Taxonomy" id="2684406"/>
    <lineage>
        <taxon>Bacteria</taxon>
        <taxon>Bacillati</taxon>
        <taxon>Actinomycetota</taxon>
        <taxon>Actinomycetes</taxon>
        <taxon>Mycobacteriales</taxon>
        <taxon>Corynebacteriaceae</taxon>
        <taxon>Corynebacterium</taxon>
    </lineage>
</organism>
<dbReference type="GO" id="GO:0140359">
    <property type="term" value="F:ABC-type transporter activity"/>
    <property type="evidence" value="ECO:0007669"/>
    <property type="project" value="InterPro"/>
</dbReference>
<dbReference type="Proteomes" id="UP000515275">
    <property type="component" value="Chromosome"/>
</dbReference>
<dbReference type="EMBL" id="CP046883">
    <property type="protein sequence ID" value="QNH96257.1"/>
    <property type="molecule type" value="Genomic_DNA"/>
</dbReference>
<dbReference type="InterPro" id="IPR000412">
    <property type="entry name" value="ABC_2_transport"/>
</dbReference>
<name>A0A7G7YP37_9CORY</name>
<accession>A0A7G7YP37</accession>
<evidence type="ECO:0000313" key="3">
    <source>
        <dbReference type="Proteomes" id="UP000515275"/>
    </source>
</evidence>
<feature type="transmembrane region" description="Helical" evidence="1">
    <location>
        <begin position="229"/>
        <end position="250"/>
    </location>
</feature>
<gene>
    <name evidence="2" type="ORF">GP473_05910</name>
</gene>
<feature type="transmembrane region" description="Helical" evidence="1">
    <location>
        <begin position="133"/>
        <end position="155"/>
    </location>
</feature>
<protein>
    <submittedName>
        <fullName evidence="2">ABC transporter permease</fullName>
    </submittedName>
</protein>
<sequence length="258" mass="28111">MSTLIRTLQFSVYDLSRLARNWSTLFFSVALPVFFYLLFGANQGYSNQQIGNGNIAAYVMIGMALYAGATGSVVAVANSVVEHETGWGRQLALTPLTQPQILISNLLNILVRAALPVTAVNIAGVFTGASMPAAAWIASYFLTILTALPIGFYGLAWGMLMPTANSVSLASGSIVLLAFAGNIFMPLTEGLMKIGRYTPMYGLGALARWPLTEGIQETQTEPYVMNDSFWLIMASIICWTLVFIFVCVLLRKRDKGRR</sequence>
<reference evidence="2 3" key="1">
    <citation type="submission" date="2019-12" db="EMBL/GenBank/DDBJ databases">
        <title>Corynebacterium sp. nov., isolated from feces of the Anser Albifrons in China.</title>
        <authorList>
            <person name="Liu Q."/>
        </authorList>
    </citation>
    <scope>NUCLEOTIDE SEQUENCE [LARGE SCALE GENOMIC DNA]</scope>
    <source>
        <strain evidence="2 3">23H37-10</strain>
    </source>
</reference>
<keyword evidence="1" id="KW-1133">Transmembrane helix</keyword>
<keyword evidence="1" id="KW-0472">Membrane</keyword>
<evidence type="ECO:0000256" key="1">
    <source>
        <dbReference type="SAM" id="Phobius"/>
    </source>
</evidence>
<feature type="transmembrane region" description="Helical" evidence="1">
    <location>
        <begin position="55"/>
        <end position="81"/>
    </location>
</feature>
<dbReference type="GO" id="GO:0043190">
    <property type="term" value="C:ATP-binding cassette (ABC) transporter complex"/>
    <property type="evidence" value="ECO:0007669"/>
    <property type="project" value="InterPro"/>
</dbReference>
<proteinExistence type="predicted"/>
<feature type="transmembrane region" description="Helical" evidence="1">
    <location>
        <begin position="102"/>
        <end position="127"/>
    </location>
</feature>
<feature type="transmembrane region" description="Helical" evidence="1">
    <location>
        <begin position="21"/>
        <end position="39"/>
    </location>
</feature>
<evidence type="ECO:0000313" key="2">
    <source>
        <dbReference type="EMBL" id="QNH96257.1"/>
    </source>
</evidence>
<keyword evidence="3" id="KW-1185">Reference proteome</keyword>
<keyword evidence="1" id="KW-0812">Transmembrane</keyword>
<dbReference type="AlphaFoldDB" id="A0A7G7YP37"/>
<dbReference type="KEGG" id="cans:GP473_05910"/>
<dbReference type="RefSeq" id="WP_186276690.1">
    <property type="nucleotide sequence ID" value="NZ_CP046883.1"/>
</dbReference>
<dbReference type="PIRSF" id="PIRSF006648">
    <property type="entry name" value="DrrB"/>
    <property type="match status" value="1"/>
</dbReference>
<feature type="transmembrane region" description="Helical" evidence="1">
    <location>
        <begin position="167"/>
        <end position="187"/>
    </location>
</feature>